<dbReference type="EMBL" id="NHOQ01002341">
    <property type="protein sequence ID" value="PWA18282.1"/>
    <property type="molecule type" value="Genomic_DNA"/>
</dbReference>
<feature type="transmembrane region" description="Helical" evidence="8">
    <location>
        <begin position="333"/>
        <end position="353"/>
    </location>
</feature>
<feature type="region of interest" description="Disordered" evidence="7">
    <location>
        <begin position="82"/>
        <end position="118"/>
    </location>
</feature>
<keyword evidence="5 8" id="KW-1133">Transmembrane helix</keyword>
<organism evidence="9 10">
    <name type="scientific">Gambusia affinis</name>
    <name type="common">Western mosquitofish</name>
    <name type="synonym">Heterandria affinis</name>
    <dbReference type="NCBI Taxonomy" id="33528"/>
    <lineage>
        <taxon>Eukaryota</taxon>
        <taxon>Metazoa</taxon>
        <taxon>Chordata</taxon>
        <taxon>Craniata</taxon>
        <taxon>Vertebrata</taxon>
        <taxon>Euteleostomi</taxon>
        <taxon>Actinopterygii</taxon>
        <taxon>Neopterygii</taxon>
        <taxon>Teleostei</taxon>
        <taxon>Neoteleostei</taxon>
        <taxon>Acanthomorphata</taxon>
        <taxon>Ovalentaria</taxon>
        <taxon>Atherinomorphae</taxon>
        <taxon>Cyprinodontiformes</taxon>
        <taxon>Poeciliidae</taxon>
        <taxon>Poeciliinae</taxon>
        <taxon>Gambusia</taxon>
    </lineage>
</organism>
<feature type="transmembrane region" description="Helical" evidence="8">
    <location>
        <begin position="294"/>
        <end position="313"/>
    </location>
</feature>
<comment type="subcellular location">
    <subcellularLocation>
        <location evidence="1">Membrane</location>
        <topology evidence="1">Multi-pass membrane protein</topology>
    </subcellularLocation>
</comment>
<dbReference type="InterPro" id="IPR007007">
    <property type="entry name" value="Ninjurin"/>
</dbReference>
<name>A0A315V4Y9_GAMAF</name>
<dbReference type="Proteomes" id="UP000250572">
    <property type="component" value="Unassembled WGS sequence"/>
</dbReference>
<comment type="caution">
    <text evidence="9">The sequence shown here is derived from an EMBL/GenBank/DDBJ whole genome shotgun (WGS) entry which is preliminary data.</text>
</comment>
<dbReference type="STRING" id="33528.ENSGAFP00000024267"/>
<dbReference type="GO" id="GO:0042246">
    <property type="term" value="P:tissue regeneration"/>
    <property type="evidence" value="ECO:0007669"/>
    <property type="project" value="InterPro"/>
</dbReference>
<keyword evidence="4" id="KW-0130">Cell adhesion</keyword>
<dbReference type="Pfam" id="PF04923">
    <property type="entry name" value="Ninjurin"/>
    <property type="match status" value="1"/>
</dbReference>
<comment type="similarity">
    <text evidence="2">Belongs to the ninjurin family.</text>
</comment>
<keyword evidence="6 8" id="KW-0472">Membrane</keyword>
<keyword evidence="3 8" id="KW-0812">Transmembrane</keyword>
<dbReference type="PANTHER" id="PTHR12316">
    <property type="entry name" value="NINJURIN-RELATED"/>
    <property type="match status" value="1"/>
</dbReference>
<evidence type="ECO:0000313" key="10">
    <source>
        <dbReference type="Proteomes" id="UP000250572"/>
    </source>
</evidence>
<dbReference type="AlphaFoldDB" id="A0A315V4Y9"/>
<evidence type="ECO:0000256" key="5">
    <source>
        <dbReference type="ARBA" id="ARBA00022989"/>
    </source>
</evidence>
<evidence type="ECO:0000256" key="4">
    <source>
        <dbReference type="ARBA" id="ARBA00022889"/>
    </source>
</evidence>
<dbReference type="GO" id="GO:0016020">
    <property type="term" value="C:membrane"/>
    <property type="evidence" value="ECO:0007669"/>
    <property type="project" value="UniProtKB-SubCell"/>
</dbReference>
<accession>A0A315V4Y9</accession>
<evidence type="ECO:0000256" key="6">
    <source>
        <dbReference type="ARBA" id="ARBA00023136"/>
    </source>
</evidence>
<evidence type="ECO:0008006" key="11">
    <source>
        <dbReference type="Google" id="ProtNLM"/>
    </source>
</evidence>
<evidence type="ECO:0000256" key="1">
    <source>
        <dbReference type="ARBA" id="ARBA00004141"/>
    </source>
</evidence>
<evidence type="ECO:0000313" key="9">
    <source>
        <dbReference type="EMBL" id="PWA18282.1"/>
    </source>
</evidence>
<feature type="transmembrane region" description="Helical" evidence="8">
    <location>
        <begin position="251"/>
        <end position="279"/>
    </location>
</feature>
<reference evidence="9 10" key="1">
    <citation type="journal article" date="2018" name="G3 (Bethesda)">
        <title>A High-Quality Reference Genome for the Invasive Mosquitofish Gambusia affinis Using a Chicago Library.</title>
        <authorList>
            <person name="Hoffberg S.L."/>
            <person name="Troendle N.J."/>
            <person name="Glenn T.C."/>
            <person name="Mahmud O."/>
            <person name="Louha S."/>
            <person name="Chalopin D."/>
            <person name="Bennetzen J.L."/>
            <person name="Mauricio R."/>
        </authorList>
    </citation>
    <scope>NUCLEOTIDE SEQUENCE [LARGE SCALE GENOMIC DNA]</scope>
    <source>
        <strain evidence="9">NE01/NJP1002.9</strain>
        <tissue evidence="9">Muscle</tissue>
    </source>
</reference>
<dbReference type="PANTHER" id="PTHR12316:SF24">
    <property type="entry name" value="NINJURIN-2"/>
    <property type="match status" value="1"/>
</dbReference>
<dbReference type="GO" id="GO:0007155">
    <property type="term" value="P:cell adhesion"/>
    <property type="evidence" value="ECO:0007669"/>
    <property type="project" value="UniProtKB-KW"/>
</dbReference>
<gene>
    <name evidence="9" type="ORF">CCH79_00017822</name>
</gene>
<protein>
    <recommendedName>
        <fullName evidence="11">Ninjurin 2</fullName>
    </recommendedName>
</protein>
<sequence>MEHSRRVSEKVELKFEAGLRYLPLPVSTSDIVALAFSAPVRATLNRVFISTSGALAAGLMMQGLGKTERGEQGRDIDLASMRSTMPAGGPLQVSASQTDGASRSRLPRSSRKPLSLTPELSRWDSTTLQLKLRSLGGKYRPLSICVSLPFSKADTILCKSIHSWACHGGVGDSVTHFGGLESSTQLARVRLPDPHKLPKFGVGAPAGVSTPTLNMNLYATKKTAAEGMLDIALFLANITHMKTVIEQGAGYRYYAAVLTLISFSLALQIVAGVLIIIIARRDLNVVSNQKRLDYLNNVTTGVIFVTTVINFFVSRRDLNNSTLQRRLDYLNNITTIIVFITTVLNCFVSTFGMQRTGYFPWLMMRIH</sequence>
<proteinExistence type="inferred from homology"/>
<evidence type="ECO:0000256" key="8">
    <source>
        <dbReference type="SAM" id="Phobius"/>
    </source>
</evidence>
<evidence type="ECO:0000256" key="2">
    <source>
        <dbReference type="ARBA" id="ARBA00008141"/>
    </source>
</evidence>
<keyword evidence="10" id="KW-1185">Reference proteome</keyword>
<evidence type="ECO:0000256" key="7">
    <source>
        <dbReference type="SAM" id="MobiDB-lite"/>
    </source>
</evidence>
<evidence type="ECO:0000256" key="3">
    <source>
        <dbReference type="ARBA" id="ARBA00022692"/>
    </source>
</evidence>